<dbReference type="AlphaFoldDB" id="A0A392TR07"/>
<dbReference type="PANTHER" id="PTHR13520:SF1">
    <property type="entry name" value="RINT1-LIKE PROTEIN MAG2"/>
    <property type="match status" value="1"/>
</dbReference>
<evidence type="ECO:0000256" key="1">
    <source>
        <dbReference type="SAM" id="MobiDB-lite"/>
    </source>
</evidence>
<name>A0A392TR07_9FABA</name>
<protein>
    <submittedName>
        <fullName evidence="2">RAD50-interacting protein</fullName>
    </submittedName>
</protein>
<dbReference type="Proteomes" id="UP000265520">
    <property type="component" value="Unassembled WGS sequence"/>
</dbReference>
<dbReference type="PROSITE" id="PS51386">
    <property type="entry name" value="RINT1_TIP20"/>
    <property type="match status" value="1"/>
</dbReference>
<dbReference type="EMBL" id="LXQA010627039">
    <property type="protein sequence ID" value="MCI62877.1"/>
    <property type="molecule type" value="Genomic_DNA"/>
</dbReference>
<proteinExistence type="predicted"/>
<dbReference type="InterPro" id="IPR007528">
    <property type="entry name" value="RINT1_Tip20"/>
</dbReference>
<dbReference type="GO" id="GO:0060628">
    <property type="term" value="P:regulation of ER to Golgi vesicle-mediated transport"/>
    <property type="evidence" value="ECO:0007669"/>
    <property type="project" value="TreeGrafter"/>
</dbReference>
<dbReference type="GO" id="GO:0070939">
    <property type="term" value="C:Dsl1/NZR complex"/>
    <property type="evidence" value="ECO:0007669"/>
    <property type="project" value="InterPro"/>
</dbReference>
<feature type="region of interest" description="Disordered" evidence="1">
    <location>
        <begin position="1"/>
        <end position="25"/>
    </location>
</feature>
<organism evidence="2 3">
    <name type="scientific">Trifolium medium</name>
    <dbReference type="NCBI Taxonomy" id="97028"/>
    <lineage>
        <taxon>Eukaryota</taxon>
        <taxon>Viridiplantae</taxon>
        <taxon>Streptophyta</taxon>
        <taxon>Embryophyta</taxon>
        <taxon>Tracheophyta</taxon>
        <taxon>Spermatophyta</taxon>
        <taxon>Magnoliopsida</taxon>
        <taxon>eudicotyledons</taxon>
        <taxon>Gunneridae</taxon>
        <taxon>Pentapetalae</taxon>
        <taxon>rosids</taxon>
        <taxon>fabids</taxon>
        <taxon>Fabales</taxon>
        <taxon>Fabaceae</taxon>
        <taxon>Papilionoideae</taxon>
        <taxon>50 kb inversion clade</taxon>
        <taxon>NPAAA clade</taxon>
        <taxon>Hologalegina</taxon>
        <taxon>IRL clade</taxon>
        <taxon>Trifolieae</taxon>
        <taxon>Trifolium</taxon>
    </lineage>
</organism>
<sequence>MGVDDDDKVELPSNTNRDSEGLPESSNRVIFDDEIKKLEEFRTEWVEKIAVVILRGFDARSREYLKNKKQWQKI</sequence>
<dbReference type="GO" id="GO:0006888">
    <property type="term" value="P:endoplasmic reticulum to Golgi vesicle-mediated transport"/>
    <property type="evidence" value="ECO:0007669"/>
    <property type="project" value="InterPro"/>
</dbReference>
<comment type="caution">
    <text evidence="2">The sequence shown here is derived from an EMBL/GenBank/DDBJ whole genome shotgun (WGS) entry which is preliminary data.</text>
</comment>
<evidence type="ECO:0000313" key="2">
    <source>
        <dbReference type="EMBL" id="MCI62877.1"/>
    </source>
</evidence>
<feature type="non-terminal residue" evidence="2">
    <location>
        <position position="74"/>
    </location>
</feature>
<keyword evidence="3" id="KW-1185">Reference proteome</keyword>
<evidence type="ECO:0000313" key="3">
    <source>
        <dbReference type="Proteomes" id="UP000265520"/>
    </source>
</evidence>
<dbReference type="PANTHER" id="PTHR13520">
    <property type="entry name" value="RAD50-INTERACTING PROTEIN 1 RINT-1"/>
    <property type="match status" value="1"/>
</dbReference>
<accession>A0A392TR07</accession>
<reference evidence="2 3" key="1">
    <citation type="journal article" date="2018" name="Front. Plant Sci.">
        <title>Red Clover (Trifolium pratense) and Zigzag Clover (T. medium) - A Picture of Genomic Similarities and Differences.</title>
        <authorList>
            <person name="Dluhosova J."/>
            <person name="Istvanek J."/>
            <person name="Nedelnik J."/>
            <person name="Repkova J."/>
        </authorList>
    </citation>
    <scope>NUCLEOTIDE SEQUENCE [LARGE SCALE GENOMIC DNA]</scope>
    <source>
        <strain evidence="3">cv. 10/8</strain>
        <tissue evidence="2">Leaf</tissue>
    </source>
</reference>
<dbReference type="GO" id="GO:0006890">
    <property type="term" value="P:retrograde vesicle-mediated transport, Golgi to endoplasmic reticulum"/>
    <property type="evidence" value="ECO:0007669"/>
    <property type="project" value="InterPro"/>
</dbReference>